<dbReference type="GO" id="GO:0008483">
    <property type="term" value="F:transaminase activity"/>
    <property type="evidence" value="ECO:0007669"/>
    <property type="project" value="UniProtKB-KW"/>
</dbReference>
<dbReference type="InterPro" id="IPR015421">
    <property type="entry name" value="PyrdxlP-dep_Trfase_major"/>
</dbReference>
<keyword evidence="3" id="KW-0808">Transferase</keyword>
<gene>
    <name evidence="5" type="ORF">METZ01_LOCUS600</name>
</gene>
<reference evidence="5" key="1">
    <citation type="submission" date="2018-05" db="EMBL/GenBank/DDBJ databases">
        <authorList>
            <person name="Lanie J.A."/>
            <person name="Ng W.-L."/>
            <person name="Kazmierczak K.M."/>
            <person name="Andrzejewski T.M."/>
            <person name="Davidsen T.M."/>
            <person name="Wayne K.J."/>
            <person name="Tettelin H."/>
            <person name="Glass J.I."/>
            <person name="Rusch D."/>
            <person name="Podicherti R."/>
            <person name="Tsui H.-C.T."/>
            <person name="Winkler M.E."/>
        </authorList>
    </citation>
    <scope>NUCLEOTIDE SEQUENCE</scope>
</reference>
<dbReference type="AlphaFoldDB" id="A0A381MZJ2"/>
<evidence type="ECO:0000256" key="2">
    <source>
        <dbReference type="ARBA" id="ARBA00022576"/>
    </source>
</evidence>
<dbReference type="InterPro" id="IPR015424">
    <property type="entry name" value="PyrdxlP-dep_Trfase"/>
</dbReference>
<keyword evidence="2" id="KW-0032">Aminotransferase</keyword>
<evidence type="ECO:0000256" key="1">
    <source>
        <dbReference type="ARBA" id="ARBA00001933"/>
    </source>
</evidence>
<dbReference type="InterPro" id="IPR015422">
    <property type="entry name" value="PyrdxlP-dep_Trfase_small"/>
</dbReference>
<proteinExistence type="predicted"/>
<evidence type="ECO:0000259" key="4">
    <source>
        <dbReference type="Pfam" id="PF00155"/>
    </source>
</evidence>
<organism evidence="5">
    <name type="scientific">marine metagenome</name>
    <dbReference type="NCBI Taxonomy" id="408172"/>
    <lineage>
        <taxon>unclassified sequences</taxon>
        <taxon>metagenomes</taxon>
        <taxon>ecological metagenomes</taxon>
    </lineage>
</organism>
<sequence>MDAPPSGVVAALGNSNAERGYPPSIGTPEFREAVATWTSQRLGCELDPAKEIAAAVGTKEFVVGLPHWMKLRRPDRDTVLYPAVSYPSYEMGAVLAGCRAVPVPVDTNWTIRLDAISAEDRSRALLLWVNTPGNPAGGLDDLDAAAAWGRSHHIPVFSDECYCEFTWDGPPRTILSTGNQGVVAVHSLSKRSNLAGVRVGFYAGDPELVDYLREVRKHAGFMVPGPAQAAAVAALSDQEHVNHQRETYLDRLHRLANVMTAMGVETTIPRGGFYLWLPAPDGDAWAFTRQLVQQIGLLVSPGEFYGSAATNYVRIAAVQPDEKIEQLEQRVLQY</sequence>
<protein>
    <recommendedName>
        <fullName evidence="4">Aminotransferase class I/classII large domain-containing protein</fullName>
    </recommendedName>
</protein>
<dbReference type="GO" id="GO:0030170">
    <property type="term" value="F:pyridoxal phosphate binding"/>
    <property type="evidence" value="ECO:0007669"/>
    <property type="project" value="InterPro"/>
</dbReference>
<dbReference type="PANTHER" id="PTHR42832">
    <property type="entry name" value="AMINO ACID AMINOTRANSFERASE"/>
    <property type="match status" value="1"/>
</dbReference>
<comment type="cofactor">
    <cofactor evidence="1">
        <name>pyridoxal 5'-phosphate</name>
        <dbReference type="ChEBI" id="CHEBI:597326"/>
    </cofactor>
</comment>
<dbReference type="EMBL" id="UINC01000033">
    <property type="protein sequence ID" value="SUZ47746.1"/>
    <property type="molecule type" value="Genomic_DNA"/>
</dbReference>
<dbReference type="CDD" id="cd00609">
    <property type="entry name" value="AAT_like"/>
    <property type="match status" value="1"/>
</dbReference>
<dbReference type="InterPro" id="IPR004839">
    <property type="entry name" value="Aminotransferase_I/II_large"/>
</dbReference>
<dbReference type="Gene3D" id="3.90.1150.10">
    <property type="entry name" value="Aspartate Aminotransferase, domain 1"/>
    <property type="match status" value="1"/>
</dbReference>
<accession>A0A381MZJ2</accession>
<evidence type="ECO:0000256" key="3">
    <source>
        <dbReference type="ARBA" id="ARBA00022679"/>
    </source>
</evidence>
<dbReference type="SUPFAM" id="SSF53383">
    <property type="entry name" value="PLP-dependent transferases"/>
    <property type="match status" value="1"/>
</dbReference>
<dbReference type="Pfam" id="PF00155">
    <property type="entry name" value="Aminotran_1_2"/>
    <property type="match status" value="1"/>
</dbReference>
<dbReference type="InterPro" id="IPR050881">
    <property type="entry name" value="LL-DAP_aminotransferase"/>
</dbReference>
<dbReference type="PANTHER" id="PTHR42832:SF3">
    <property type="entry name" value="L-GLUTAMINE--4-(METHYLSULFANYL)-2-OXOBUTANOATE AMINOTRANSFERASE"/>
    <property type="match status" value="1"/>
</dbReference>
<feature type="domain" description="Aminotransferase class I/classII large" evidence="4">
    <location>
        <begin position="13"/>
        <end position="329"/>
    </location>
</feature>
<evidence type="ECO:0000313" key="5">
    <source>
        <dbReference type="EMBL" id="SUZ47746.1"/>
    </source>
</evidence>
<dbReference type="Gene3D" id="3.40.640.10">
    <property type="entry name" value="Type I PLP-dependent aspartate aminotransferase-like (Major domain)"/>
    <property type="match status" value="1"/>
</dbReference>
<name>A0A381MZJ2_9ZZZZ</name>